<dbReference type="InterPro" id="IPR006164">
    <property type="entry name" value="DNA_bd_Ku70/Ku80"/>
</dbReference>
<dbReference type="CDD" id="cd00789">
    <property type="entry name" value="KU_like"/>
    <property type="match status" value="1"/>
</dbReference>
<keyword evidence="1 2" id="KW-0238">DNA-binding</keyword>
<evidence type="ECO:0000256" key="3">
    <source>
        <dbReference type="SAM" id="MobiDB-lite"/>
    </source>
</evidence>
<dbReference type="HAMAP" id="MF_01875">
    <property type="entry name" value="Prokaryotic_Ku"/>
    <property type="match status" value="1"/>
</dbReference>
<name>A0ABU1WNZ7_9BURK</name>
<dbReference type="SMART" id="SM00559">
    <property type="entry name" value="Ku78"/>
    <property type="match status" value="1"/>
</dbReference>
<dbReference type="PANTHER" id="PTHR41251">
    <property type="entry name" value="NON-HOMOLOGOUS END JOINING PROTEIN KU"/>
    <property type="match status" value="1"/>
</dbReference>
<dbReference type="Proteomes" id="UP001265700">
    <property type="component" value="Unassembled WGS sequence"/>
</dbReference>
<dbReference type="InterPro" id="IPR009187">
    <property type="entry name" value="Prok_Ku"/>
</dbReference>
<keyword evidence="2" id="KW-0227">DNA damage</keyword>
<organism evidence="5 6">
    <name type="scientific">Hydrogenophaga palleronii</name>
    <dbReference type="NCBI Taxonomy" id="65655"/>
    <lineage>
        <taxon>Bacteria</taxon>
        <taxon>Pseudomonadati</taxon>
        <taxon>Pseudomonadota</taxon>
        <taxon>Betaproteobacteria</taxon>
        <taxon>Burkholderiales</taxon>
        <taxon>Comamonadaceae</taxon>
        <taxon>Hydrogenophaga</taxon>
    </lineage>
</organism>
<evidence type="ECO:0000313" key="6">
    <source>
        <dbReference type="Proteomes" id="UP001265700"/>
    </source>
</evidence>
<gene>
    <name evidence="2" type="primary">ku</name>
    <name evidence="5" type="ORF">J2W49_002610</name>
</gene>
<feature type="region of interest" description="Disordered" evidence="3">
    <location>
        <begin position="260"/>
        <end position="295"/>
    </location>
</feature>
<feature type="domain" description="Ku" evidence="4">
    <location>
        <begin position="54"/>
        <end position="182"/>
    </location>
</feature>
<dbReference type="PANTHER" id="PTHR41251:SF1">
    <property type="entry name" value="NON-HOMOLOGOUS END JOINING PROTEIN KU"/>
    <property type="match status" value="1"/>
</dbReference>
<evidence type="ECO:0000256" key="1">
    <source>
        <dbReference type="ARBA" id="ARBA00023125"/>
    </source>
</evidence>
<evidence type="ECO:0000259" key="4">
    <source>
        <dbReference type="SMART" id="SM00559"/>
    </source>
</evidence>
<accession>A0ABU1WNZ7</accession>
<dbReference type="PIRSF" id="PIRSF006493">
    <property type="entry name" value="Prok_Ku"/>
    <property type="match status" value="1"/>
</dbReference>
<dbReference type="EMBL" id="JAVDWU010000005">
    <property type="protein sequence ID" value="MDR7150647.1"/>
    <property type="molecule type" value="Genomic_DNA"/>
</dbReference>
<evidence type="ECO:0000256" key="2">
    <source>
        <dbReference type="HAMAP-Rule" id="MF_01875"/>
    </source>
</evidence>
<dbReference type="RefSeq" id="WP_310316511.1">
    <property type="nucleotide sequence ID" value="NZ_JAVDWU010000005.1"/>
</dbReference>
<keyword evidence="2" id="KW-0233">DNA recombination</keyword>
<dbReference type="SUPFAM" id="SSF100939">
    <property type="entry name" value="SPOC domain-like"/>
    <property type="match status" value="1"/>
</dbReference>
<dbReference type="Pfam" id="PF02735">
    <property type="entry name" value="Ku"/>
    <property type="match status" value="1"/>
</dbReference>
<proteinExistence type="inferred from homology"/>
<comment type="subunit">
    <text evidence="2">Homodimer. Interacts with LigD.</text>
</comment>
<comment type="similarity">
    <text evidence="2">Belongs to the prokaryotic Ku family.</text>
</comment>
<comment type="caution">
    <text evidence="5">The sequence shown here is derived from an EMBL/GenBank/DDBJ whole genome shotgun (WGS) entry which is preliminary data.</text>
</comment>
<keyword evidence="2" id="KW-0234">DNA repair</keyword>
<keyword evidence="6" id="KW-1185">Reference proteome</keyword>
<evidence type="ECO:0000313" key="5">
    <source>
        <dbReference type="EMBL" id="MDR7150647.1"/>
    </source>
</evidence>
<comment type="function">
    <text evidence="2">With LigD forms a non-homologous end joining (NHEJ) DNA repair enzyme, which repairs dsDNA breaks with reduced fidelity. Binds linear dsDNA with 5'- and 3'- overhangs but not closed circular dsDNA nor ssDNA. Recruits and stimulates the ligase activity of LigD.</text>
</comment>
<dbReference type="Gene3D" id="2.40.290.10">
    <property type="match status" value="1"/>
</dbReference>
<dbReference type="NCBIfam" id="TIGR02772">
    <property type="entry name" value="Ku_bact"/>
    <property type="match status" value="1"/>
</dbReference>
<dbReference type="InterPro" id="IPR016194">
    <property type="entry name" value="SPOC-like_C_dom_sf"/>
</dbReference>
<protein>
    <recommendedName>
        <fullName evidence="2">Non-homologous end joining protein Ku</fullName>
    </recommendedName>
</protein>
<reference evidence="5 6" key="1">
    <citation type="submission" date="2023-07" db="EMBL/GenBank/DDBJ databases">
        <title>Sorghum-associated microbial communities from plants grown in Nebraska, USA.</title>
        <authorList>
            <person name="Schachtman D."/>
        </authorList>
    </citation>
    <scope>NUCLEOTIDE SEQUENCE [LARGE SCALE GENOMIC DNA]</scope>
    <source>
        <strain evidence="5 6">4249</strain>
    </source>
</reference>
<sequence>MKPRAIWKGAISFGLVHVPVALYPASQDAGIDFDWLDRRTMDPVGYQRINKRTGKPIKGTDIVKGIEQEDGDYVLVTDEQIKAAYPASTQSIDIETFVQAAEIPFLLLEKPYYLEPIGKGEKVYALLREAMFEAGVIGISRVVMHTKEHLAALVPMGPGLVLNTIRWASEIRPVDELKLPPAGRAAAGVKPAELKMATQLIGDMTTTWDAERYQDRFVDAVQKLVKQKIAAGDTKVVTPIEEPPEKTTTSNVVDLTELLARSLAQRQGSPGPRKDQKKSATSGRGTGKASQPKRA</sequence>